<dbReference type="InterPro" id="IPR004798">
    <property type="entry name" value="CAX-like"/>
</dbReference>
<dbReference type="GO" id="GO:0016020">
    <property type="term" value="C:membrane"/>
    <property type="evidence" value="ECO:0007669"/>
    <property type="project" value="InterPro"/>
</dbReference>
<keyword evidence="9" id="KW-0050">Antiport</keyword>
<evidence type="ECO:0000256" key="1">
    <source>
        <dbReference type="ARBA" id="ARBA00004127"/>
    </source>
</evidence>
<dbReference type="OrthoDB" id="9776105at2"/>
<keyword evidence="7 9" id="KW-0406">Ion transport</keyword>
<evidence type="ECO:0000256" key="8">
    <source>
        <dbReference type="ARBA" id="ARBA00023136"/>
    </source>
</evidence>
<evidence type="ECO:0000313" key="12">
    <source>
        <dbReference type="Proteomes" id="UP000055060"/>
    </source>
</evidence>
<keyword evidence="2 9" id="KW-0813">Transport</keyword>
<evidence type="ECO:0000256" key="4">
    <source>
        <dbReference type="ARBA" id="ARBA00022692"/>
    </source>
</evidence>
<feature type="transmembrane region" description="Helical" evidence="9">
    <location>
        <begin position="136"/>
        <end position="156"/>
    </location>
</feature>
<dbReference type="Pfam" id="PF01699">
    <property type="entry name" value="Na_Ca_ex"/>
    <property type="match status" value="2"/>
</dbReference>
<dbReference type="RefSeq" id="WP_075073845.1">
    <property type="nucleotide sequence ID" value="NZ_DF967972.1"/>
</dbReference>
<name>A0A0S7BLP8_9CHLR</name>
<feature type="transmembrane region" description="Helical" evidence="9">
    <location>
        <begin position="168"/>
        <end position="187"/>
    </location>
</feature>
<dbReference type="PANTHER" id="PTHR31503:SF22">
    <property type="entry name" value="VACUOLAR CALCIUM ION TRANSPORTER"/>
    <property type="match status" value="1"/>
</dbReference>
<feature type="transmembrane region" description="Helical" evidence="9">
    <location>
        <begin position="338"/>
        <end position="358"/>
    </location>
</feature>
<dbReference type="GO" id="GO:0006874">
    <property type="term" value="P:intracellular calcium ion homeostasis"/>
    <property type="evidence" value="ECO:0007669"/>
    <property type="project" value="TreeGrafter"/>
</dbReference>
<comment type="subcellular location">
    <subcellularLocation>
        <location evidence="1">Endomembrane system</location>
        <topology evidence="1">Multi-pass membrane protein</topology>
    </subcellularLocation>
</comment>
<feature type="transmembrane region" description="Helical" evidence="9">
    <location>
        <begin position="35"/>
        <end position="52"/>
    </location>
</feature>
<comment type="function">
    <text evidence="9">Ca(+)/H(+) antiporter that extrudes calcium in exchange for external protons.</text>
</comment>
<feature type="transmembrane region" description="Helical" evidence="9">
    <location>
        <begin position="103"/>
        <end position="124"/>
    </location>
</feature>
<keyword evidence="6 9" id="KW-1133">Transmembrane helix</keyword>
<reference evidence="11" key="1">
    <citation type="submission" date="2015-07" db="EMBL/GenBank/DDBJ databases">
        <title>Draft Genome Sequences of Anaerolinea thermolimosa IMO-1, Bellilinea caldifistulae GOMI-1, Leptolinea tardivitalis YMTK-2, Levilinea saccharolytica KIBI-1,Longilinea arvoryzae KOME-1, Previously Described as Members of the Anaerolineaceae (Chloroflexi).</title>
        <authorList>
            <person name="Sekiguchi Y."/>
            <person name="Ohashi A."/>
            <person name="Matsuura N."/>
            <person name="Tourlousse M.D."/>
        </authorList>
    </citation>
    <scope>NUCLEOTIDE SEQUENCE [LARGE SCALE GENOMIC DNA]</scope>
    <source>
        <strain evidence="11">KOME-1</strain>
    </source>
</reference>
<feature type="domain" description="Sodium/calcium exchanger membrane region" evidence="10">
    <location>
        <begin position="34"/>
        <end position="187"/>
    </location>
</feature>
<evidence type="ECO:0000256" key="6">
    <source>
        <dbReference type="ARBA" id="ARBA00022989"/>
    </source>
</evidence>
<sequence>MPFLRNHLRNNPLSFLVLALPLAILARFLQWGPVWIFVLSAVGLIPMAGYIGKATEVLSVYTGPRIGGLLNATLGNAAELIITLVAIRAGLLDLVKASITGSIIGNLLLVMGMAMLVGGVKNGFQTFDRRHASNNSVLLILAILALVIPSVFSGSIGDDGSPGVESLSLGVAVVMMALYGLGILFAVKSARSPIATETIVEAHHKPGMSLLQSILLLAVATLGVVFLSELLVGEVEHVTENLGLSEFFLGIILVPIIGNVAEHLVAVQVAHRNHMELSVEIAISSSLQIALFVAPLLVFLSLAMGNPLTLIFNPFELIALGAGVIISALVSLDGESNWLEGAALMAVYLILGLSFFLLPG</sequence>
<dbReference type="Gene3D" id="1.20.1420.30">
    <property type="entry name" value="NCX, central ion-binding region"/>
    <property type="match status" value="1"/>
</dbReference>
<evidence type="ECO:0000256" key="2">
    <source>
        <dbReference type="ARBA" id="ARBA00022448"/>
    </source>
</evidence>
<feature type="transmembrane region" description="Helical" evidence="9">
    <location>
        <begin position="208"/>
        <end position="227"/>
    </location>
</feature>
<feature type="transmembrane region" description="Helical" evidence="9">
    <location>
        <begin position="247"/>
        <end position="269"/>
    </location>
</feature>
<organism evidence="11">
    <name type="scientific">Longilinea arvoryzae</name>
    <dbReference type="NCBI Taxonomy" id="360412"/>
    <lineage>
        <taxon>Bacteria</taxon>
        <taxon>Bacillati</taxon>
        <taxon>Chloroflexota</taxon>
        <taxon>Anaerolineae</taxon>
        <taxon>Anaerolineales</taxon>
        <taxon>Anaerolineaceae</taxon>
        <taxon>Longilinea</taxon>
    </lineage>
</organism>
<feature type="domain" description="Sodium/calcium exchanger membrane region" evidence="10">
    <location>
        <begin position="213"/>
        <end position="351"/>
    </location>
</feature>
<proteinExistence type="inferred from homology"/>
<dbReference type="PANTHER" id="PTHR31503">
    <property type="entry name" value="VACUOLAR CALCIUM ION TRANSPORTER"/>
    <property type="match status" value="1"/>
</dbReference>
<feature type="transmembrane region" description="Helical" evidence="9">
    <location>
        <begin position="281"/>
        <end position="304"/>
    </location>
</feature>
<evidence type="ECO:0000313" key="11">
    <source>
        <dbReference type="EMBL" id="GAP14602.1"/>
    </source>
</evidence>
<evidence type="ECO:0000256" key="3">
    <source>
        <dbReference type="ARBA" id="ARBA00022568"/>
    </source>
</evidence>
<dbReference type="GO" id="GO:0015369">
    <property type="term" value="F:calcium:proton antiporter activity"/>
    <property type="evidence" value="ECO:0007669"/>
    <property type="project" value="UniProtKB-UniRule"/>
</dbReference>
<dbReference type="EMBL" id="DF967972">
    <property type="protein sequence ID" value="GAP14602.1"/>
    <property type="molecule type" value="Genomic_DNA"/>
</dbReference>
<dbReference type="InterPro" id="IPR044880">
    <property type="entry name" value="NCX_ion-bd_dom_sf"/>
</dbReference>
<evidence type="ECO:0000259" key="10">
    <source>
        <dbReference type="Pfam" id="PF01699"/>
    </source>
</evidence>
<keyword evidence="5 9" id="KW-0106">Calcium</keyword>
<protein>
    <recommendedName>
        <fullName evidence="9">Ca(2+)/H(+) antiporter</fullName>
    </recommendedName>
</protein>
<dbReference type="AlphaFoldDB" id="A0A0S7BLP8"/>
<feature type="transmembrane region" description="Helical" evidence="9">
    <location>
        <begin position="310"/>
        <end position="331"/>
    </location>
</feature>
<dbReference type="NCBIfam" id="TIGR00378">
    <property type="entry name" value="cax"/>
    <property type="match status" value="1"/>
</dbReference>
<accession>A0A0S7BLP8</accession>
<dbReference type="GO" id="GO:0012505">
    <property type="term" value="C:endomembrane system"/>
    <property type="evidence" value="ECO:0007669"/>
    <property type="project" value="UniProtKB-SubCell"/>
</dbReference>
<feature type="transmembrane region" description="Helical" evidence="9">
    <location>
        <begin position="12"/>
        <end position="29"/>
    </location>
</feature>
<keyword evidence="4 9" id="KW-0812">Transmembrane</keyword>
<keyword evidence="3 9" id="KW-0109">Calcium transport</keyword>
<dbReference type="Proteomes" id="UP000055060">
    <property type="component" value="Unassembled WGS sequence"/>
</dbReference>
<gene>
    <name evidence="11" type="ORF">LARV_02375</name>
</gene>
<keyword evidence="8 9" id="KW-0472">Membrane</keyword>
<keyword evidence="12" id="KW-1185">Reference proteome</keyword>
<dbReference type="STRING" id="360412.LARV_02375"/>
<dbReference type="InterPro" id="IPR004713">
    <property type="entry name" value="CaH_exchang"/>
</dbReference>
<evidence type="ECO:0000256" key="7">
    <source>
        <dbReference type="ARBA" id="ARBA00023065"/>
    </source>
</evidence>
<feature type="transmembrane region" description="Helical" evidence="9">
    <location>
        <begin position="73"/>
        <end position="91"/>
    </location>
</feature>
<dbReference type="InterPro" id="IPR004837">
    <property type="entry name" value="NaCa_Exmemb"/>
</dbReference>
<evidence type="ECO:0000256" key="9">
    <source>
        <dbReference type="RuleBase" id="RU365028"/>
    </source>
</evidence>
<comment type="similarity">
    <text evidence="9">Belongs to the Ca(2+):cation antiporter (CaCA) (TC 2.A.19) family.</text>
</comment>
<evidence type="ECO:0000256" key="5">
    <source>
        <dbReference type="ARBA" id="ARBA00022837"/>
    </source>
</evidence>